<feature type="active site" description="Proton donor" evidence="4">
    <location>
        <position position="312"/>
    </location>
</feature>
<evidence type="ECO:0000313" key="7">
    <source>
        <dbReference type="Proteomes" id="UP000317010"/>
    </source>
</evidence>
<dbReference type="InterPro" id="IPR050266">
    <property type="entry name" value="AB_hydrolase_sf"/>
</dbReference>
<dbReference type="GO" id="GO:0016020">
    <property type="term" value="C:membrane"/>
    <property type="evidence" value="ECO:0007669"/>
    <property type="project" value="TreeGrafter"/>
</dbReference>
<sequence length="334" mass="38701">MNIQFAILNLRTCLIALFLLLTSIVTKGQNKDSVYYKKQHEQGVKKILINGKFWVWTQKIGDGKINVLLLHGGPAQSHEYFEIFSKYLPNNGITIYYYDQFGSYFSEQPTKQQLNDTTLWKVSRYVEEIEQVRKGLKLSKLFIYGHSYGGLLALAYSYKYQTHVKGMIFSDMNPFPKDFDQRISFINNQTDSILNATKKYNSLIQRKLQGSSYDKKVYQEAFDSTFTRNFVLRLDTLPDAILRTKVHKNFEVAQKIGPSTFSLNYADMIPKINIPVLLISGEYDFIISTKQIETLSKLFPNAQYYIVPNAGHICFIDNPNQYFPGLIDFIKRNN</sequence>
<evidence type="ECO:0000256" key="3">
    <source>
        <dbReference type="PIRNR" id="PIRNR005539"/>
    </source>
</evidence>
<accession>A0A562UF76</accession>
<proteinExistence type="inferred from homology"/>
<dbReference type="PANTHER" id="PTHR43798:SF33">
    <property type="entry name" value="HYDROLASE, PUTATIVE (AFU_ORTHOLOGUE AFUA_2G14860)-RELATED"/>
    <property type="match status" value="1"/>
</dbReference>
<keyword evidence="2 3" id="KW-0378">Hydrolase</keyword>
<gene>
    <name evidence="6" type="ORF">JN11_00071</name>
</gene>
<dbReference type="AlphaFoldDB" id="A0A562UF76"/>
<evidence type="ECO:0000313" key="6">
    <source>
        <dbReference type="EMBL" id="TWJ04363.1"/>
    </source>
</evidence>
<dbReference type="OrthoDB" id="9796770at2"/>
<keyword evidence="7" id="KW-1185">Reference proteome</keyword>
<dbReference type="GO" id="GO:0008233">
    <property type="term" value="F:peptidase activity"/>
    <property type="evidence" value="ECO:0007669"/>
    <property type="project" value="InterPro"/>
</dbReference>
<organism evidence="6 7">
    <name type="scientific">Mucilaginibacter frigoritolerans</name>
    <dbReference type="NCBI Taxonomy" id="652788"/>
    <lineage>
        <taxon>Bacteria</taxon>
        <taxon>Pseudomonadati</taxon>
        <taxon>Bacteroidota</taxon>
        <taxon>Sphingobacteriia</taxon>
        <taxon>Sphingobacteriales</taxon>
        <taxon>Sphingobacteriaceae</taxon>
        <taxon>Mucilaginibacter</taxon>
    </lineage>
</organism>
<dbReference type="Proteomes" id="UP000317010">
    <property type="component" value="Unassembled WGS sequence"/>
</dbReference>
<feature type="active site" evidence="4">
    <location>
        <position position="284"/>
    </location>
</feature>
<evidence type="ECO:0000256" key="4">
    <source>
        <dbReference type="PIRSR" id="PIRSR005539-1"/>
    </source>
</evidence>
<protein>
    <submittedName>
        <fullName evidence="6">Proline iminopeptidase</fullName>
    </submittedName>
</protein>
<dbReference type="InterPro" id="IPR000073">
    <property type="entry name" value="AB_hydrolase_1"/>
</dbReference>
<evidence type="ECO:0000256" key="1">
    <source>
        <dbReference type="ARBA" id="ARBA00010088"/>
    </source>
</evidence>
<dbReference type="PRINTS" id="PR00793">
    <property type="entry name" value="PROAMNOPTASE"/>
</dbReference>
<dbReference type="NCBIfam" id="TIGR01250">
    <property type="entry name" value="pro_imino_pep_2"/>
    <property type="match status" value="1"/>
</dbReference>
<dbReference type="EMBL" id="VLLI01000001">
    <property type="protein sequence ID" value="TWJ04363.1"/>
    <property type="molecule type" value="Genomic_DNA"/>
</dbReference>
<dbReference type="InterPro" id="IPR002410">
    <property type="entry name" value="Peptidase_S33"/>
</dbReference>
<feature type="domain" description="AB hydrolase-1" evidence="5">
    <location>
        <begin position="67"/>
        <end position="319"/>
    </location>
</feature>
<evidence type="ECO:0000256" key="2">
    <source>
        <dbReference type="ARBA" id="ARBA00022801"/>
    </source>
</evidence>
<dbReference type="Pfam" id="PF00561">
    <property type="entry name" value="Abhydrolase_1"/>
    <property type="match status" value="1"/>
</dbReference>
<reference evidence="6 7" key="1">
    <citation type="submission" date="2019-07" db="EMBL/GenBank/DDBJ databases">
        <title>Genomic Encyclopedia of Archaeal and Bacterial Type Strains, Phase II (KMG-II): from individual species to whole genera.</title>
        <authorList>
            <person name="Goeker M."/>
        </authorList>
    </citation>
    <scope>NUCLEOTIDE SEQUENCE [LARGE SCALE GENOMIC DNA]</scope>
    <source>
        <strain evidence="6 7">ATCC BAA-1854</strain>
    </source>
</reference>
<dbReference type="PANTHER" id="PTHR43798">
    <property type="entry name" value="MONOACYLGLYCEROL LIPASE"/>
    <property type="match status" value="1"/>
</dbReference>
<dbReference type="InterPro" id="IPR005945">
    <property type="entry name" value="Pro_imino_pep"/>
</dbReference>
<comment type="caution">
    <text evidence="6">The sequence shown here is derived from an EMBL/GenBank/DDBJ whole genome shotgun (WGS) entry which is preliminary data.</text>
</comment>
<dbReference type="SUPFAM" id="SSF53474">
    <property type="entry name" value="alpha/beta-Hydrolases"/>
    <property type="match status" value="1"/>
</dbReference>
<dbReference type="RefSeq" id="WP_144908528.1">
    <property type="nucleotide sequence ID" value="NZ_VLLI01000001.1"/>
</dbReference>
<name>A0A562UF76_9SPHI</name>
<evidence type="ECO:0000259" key="5">
    <source>
        <dbReference type="Pfam" id="PF00561"/>
    </source>
</evidence>
<comment type="similarity">
    <text evidence="1 3">Belongs to the peptidase S33 family.</text>
</comment>
<dbReference type="InterPro" id="IPR029058">
    <property type="entry name" value="AB_hydrolase_fold"/>
</dbReference>
<feature type="active site" description="Nucleophile" evidence="4">
    <location>
        <position position="147"/>
    </location>
</feature>
<dbReference type="Gene3D" id="3.40.50.1820">
    <property type="entry name" value="alpha/beta hydrolase"/>
    <property type="match status" value="1"/>
</dbReference>
<dbReference type="GO" id="GO:0006508">
    <property type="term" value="P:proteolysis"/>
    <property type="evidence" value="ECO:0007669"/>
    <property type="project" value="InterPro"/>
</dbReference>
<dbReference type="PIRSF" id="PIRSF005539">
    <property type="entry name" value="Pept_S33_TRI_F1"/>
    <property type="match status" value="1"/>
</dbReference>